<evidence type="ECO:0000313" key="3">
    <source>
        <dbReference type="EMBL" id="KJA16879.1"/>
    </source>
</evidence>
<feature type="region of interest" description="Disordered" evidence="1">
    <location>
        <begin position="98"/>
        <end position="125"/>
    </location>
</feature>
<organism evidence="3 4">
    <name type="scientific">Hypholoma sublateritium (strain FD-334 SS-4)</name>
    <dbReference type="NCBI Taxonomy" id="945553"/>
    <lineage>
        <taxon>Eukaryota</taxon>
        <taxon>Fungi</taxon>
        <taxon>Dikarya</taxon>
        <taxon>Basidiomycota</taxon>
        <taxon>Agaricomycotina</taxon>
        <taxon>Agaricomycetes</taxon>
        <taxon>Agaricomycetidae</taxon>
        <taxon>Agaricales</taxon>
        <taxon>Agaricineae</taxon>
        <taxon>Strophariaceae</taxon>
        <taxon>Hypholoma</taxon>
    </lineage>
</organism>
<keyword evidence="2" id="KW-1133">Transmembrane helix</keyword>
<dbReference type="EMBL" id="KN817613">
    <property type="protein sequence ID" value="KJA16879.1"/>
    <property type="molecule type" value="Genomic_DNA"/>
</dbReference>
<keyword evidence="4" id="KW-1185">Reference proteome</keyword>
<feature type="transmembrane region" description="Helical" evidence="2">
    <location>
        <begin position="138"/>
        <end position="158"/>
    </location>
</feature>
<name>A0A0D2NCQ9_HYPSF</name>
<dbReference type="AlphaFoldDB" id="A0A0D2NCQ9"/>
<protein>
    <submittedName>
        <fullName evidence="3">Uncharacterized protein</fullName>
    </submittedName>
</protein>
<evidence type="ECO:0000256" key="1">
    <source>
        <dbReference type="SAM" id="MobiDB-lite"/>
    </source>
</evidence>
<reference evidence="4" key="1">
    <citation type="submission" date="2014-04" db="EMBL/GenBank/DDBJ databases">
        <title>Evolutionary Origins and Diversification of the Mycorrhizal Mutualists.</title>
        <authorList>
            <consortium name="DOE Joint Genome Institute"/>
            <consortium name="Mycorrhizal Genomics Consortium"/>
            <person name="Kohler A."/>
            <person name="Kuo A."/>
            <person name="Nagy L.G."/>
            <person name="Floudas D."/>
            <person name="Copeland A."/>
            <person name="Barry K.W."/>
            <person name="Cichocki N."/>
            <person name="Veneault-Fourrey C."/>
            <person name="LaButti K."/>
            <person name="Lindquist E.A."/>
            <person name="Lipzen A."/>
            <person name="Lundell T."/>
            <person name="Morin E."/>
            <person name="Murat C."/>
            <person name="Riley R."/>
            <person name="Ohm R."/>
            <person name="Sun H."/>
            <person name="Tunlid A."/>
            <person name="Henrissat B."/>
            <person name="Grigoriev I.V."/>
            <person name="Hibbett D.S."/>
            <person name="Martin F."/>
        </authorList>
    </citation>
    <scope>NUCLEOTIDE SEQUENCE [LARGE SCALE GENOMIC DNA]</scope>
    <source>
        <strain evidence="4">FD-334 SS-4</strain>
    </source>
</reference>
<keyword evidence="2" id="KW-0472">Membrane</keyword>
<gene>
    <name evidence="3" type="ORF">HYPSUDRAFT_71055</name>
</gene>
<dbReference type="OrthoDB" id="3260134at2759"/>
<feature type="compositionally biased region" description="Low complexity" evidence="1">
    <location>
        <begin position="115"/>
        <end position="125"/>
    </location>
</feature>
<accession>A0A0D2NCQ9</accession>
<evidence type="ECO:0000313" key="4">
    <source>
        <dbReference type="Proteomes" id="UP000054270"/>
    </source>
</evidence>
<dbReference type="Proteomes" id="UP000054270">
    <property type="component" value="Unassembled WGS sequence"/>
</dbReference>
<sequence>MTDWIVGCIRRNAMKARAKDTVGRQHKGHFGRQRLDVLAKGICAARSTACVGTLGSGDRPLVEIDFAHARRGEQLDLDGANGDSGRHCYIPSPVRIAPSTPRASAQKRARRAAEAHTSSSAASGSRVLDALDMSERRWLLQARICGVLLMIFPTALFLRRLMDQIVAMPNLACLKRRNPAKSLSSSPQDIRGMSARKTSTPRRENHRRENHRKVSSVAADSASPF</sequence>
<feature type="region of interest" description="Disordered" evidence="1">
    <location>
        <begin position="178"/>
        <end position="225"/>
    </location>
</feature>
<evidence type="ECO:0000256" key="2">
    <source>
        <dbReference type="SAM" id="Phobius"/>
    </source>
</evidence>
<proteinExistence type="predicted"/>
<keyword evidence="2" id="KW-0812">Transmembrane</keyword>